<dbReference type="GO" id="GO:0031418">
    <property type="term" value="F:L-ascorbic acid binding"/>
    <property type="evidence" value="ECO:0007669"/>
    <property type="project" value="UniProtKB-KW"/>
</dbReference>
<evidence type="ECO:0000256" key="5">
    <source>
        <dbReference type="ARBA" id="ARBA00023002"/>
    </source>
</evidence>
<gene>
    <name evidence="8" type="ORF">SAMN05216206_1748</name>
</gene>
<evidence type="ECO:0000313" key="9">
    <source>
        <dbReference type="Proteomes" id="UP000243606"/>
    </source>
</evidence>
<dbReference type="AlphaFoldDB" id="A0A1I3G260"/>
<protein>
    <submittedName>
        <fullName evidence="8">SM-20-related protein</fullName>
    </submittedName>
</protein>
<dbReference type="PROSITE" id="PS51471">
    <property type="entry name" value="FE2OG_OXY"/>
    <property type="match status" value="1"/>
</dbReference>
<dbReference type="InterPro" id="IPR006620">
    <property type="entry name" value="Pro_4_hyd_alph"/>
</dbReference>
<evidence type="ECO:0000256" key="3">
    <source>
        <dbReference type="ARBA" id="ARBA00022896"/>
    </source>
</evidence>
<keyword evidence="2" id="KW-0479">Metal-binding</keyword>
<evidence type="ECO:0000259" key="7">
    <source>
        <dbReference type="PROSITE" id="PS51471"/>
    </source>
</evidence>
<dbReference type="GO" id="GO:0071456">
    <property type="term" value="P:cellular response to hypoxia"/>
    <property type="evidence" value="ECO:0007669"/>
    <property type="project" value="TreeGrafter"/>
</dbReference>
<dbReference type="GO" id="GO:0008198">
    <property type="term" value="F:ferrous iron binding"/>
    <property type="evidence" value="ECO:0007669"/>
    <property type="project" value="TreeGrafter"/>
</dbReference>
<evidence type="ECO:0000313" key="8">
    <source>
        <dbReference type="EMBL" id="SFI17578.1"/>
    </source>
</evidence>
<sequence>MNTCSFNDLNARVACIIDDLAEQGWSLQTHFIAPTLTLELAEECRKRAAAGLLVQAGVGRSALAVISEGLRGDHIQWLDAGQNAACDQYLAVMDAVRQALNQALYLGLEDFESHFALYPPGAYYKKHLDRFRDDDRRAVSVVFYLNEDWRAEEGGALRLHLADGSCRDVLPHAGSLLVFLSADMPHEVLPATRERLSLTGWLRRRGAAPF</sequence>
<dbReference type="Proteomes" id="UP000243606">
    <property type="component" value="Unassembled WGS sequence"/>
</dbReference>
<dbReference type="Pfam" id="PF13640">
    <property type="entry name" value="2OG-FeII_Oxy_3"/>
    <property type="match status" value="1"/>
</dbReference>
<accession>A0A1I3G260</accession>
<reference evidence="9" key="1">
    <citation type="submission" date="2016-10" db="EMBL/GenBank/DDBJ databases">
        <authorList>
            <person name="Varghese N."/>
            <person name="Submissions S."/>
        </authorList>
    </citation>
    <scope>NUCLEOTIDE SEQUENCE [LARGE SCALE GENOMIC DNA]</scope>
    <source>
        <strain evidence="9">LMG 24016</strain>
    </source>
</reference>
<dbReference type="InterPro" id="IPR051559">
    <property type="entry name" value="HIF_prolyl_hydroxylases"/>
</dbReference>
<evidence type="ECO:0000256" key="2">
    <source>
        <dbReference type="ARBA" id="ARBA00022723"/>
    </source>
</evidence>
<comment type="cofactor">
    <cofactor evidence="1">
        <name>L-ascorbate</name>
        <dbReference type="ChEBI" id="CHEBI:38290"/>
    </cofactor>
</comment>
<dbReference type="RefSeq" id="WP_090241351.1">
    <property type="nucleotide sequence ID" value="NZ_FOQL01000001.1"/>
</dbReference>
<evidence type="ECO:0000256" key="4">
    <source>
        <dbReference type="ARBA" id="ARBA00022964"/>
    </source>
</evidence>
<keyword evidence="5" id="KW-0560">Oxidoreductase</keyword>
<dbReference type="InterPro" id="IPR044862">
    <property type="entry name" value="Pro_4_hyd_alph_FE2OG_OXY"/>
</dbReference>
<evidence type="ECO:0000256" key="6">
    <source>
        <dbReference type="ARBA" id="ARBA00023004"/>
    </source>
</evidence>
<dbReference type="SMART" id="SM00702">
    <property type="entry name" value="P4Hc"/>
    <property type="match status" value="1"/>
</dbReference>
<organism evidence="8 9">
    <name type="scientific">Pseudomonas guineae</name>
    <dbReference type="NCBI Taxonomy" id="425504"/>
    <lineage>
        <taxon>Bacteria</taxon>
        <taxon>Pseudomonadati</taxon>
        <taxon>Pseudomonadota</taxon>
        <taxon>Gammaproteobacteria</taxon>
        <taxon>Pseudomonadales</taxon>
        <taxon>Pseudomonadaceae</taxon>
        <taxon>Pseudomonas</taxon>
    </lineage>
</organism>
<dbReference type="InterPro" id="IPR005123">
    <property type="entry name" value="Oxoglu/Fe-dep_dioxygenase_dom"/>
</dbReference>
<keyword evidence="4" id="KW-0223">Dioxygenase</keyword>
<dbReference type="PANTHER" id="PTHR12907:SF26">
    <property type="entry name" value="HIF PROLYL HYDROXYLASE, ISOFORM C"/>
    <property type="match status" value="1"/>
</dbReference>
<dbReference type="GO" id="GO:0031543">
    <property type="term" value="F:peptidyl-proline dioxygenase activity"/>
    <property type="evidence" value="ECO:0007669"/>
    <property type="project" value="TreeGrafter"/>
</dbReference>
<dbReference type="STRING" id="425504.SAMN05216206_1748"/>
<dbReference type="PANTHER" id="PTHR12907">
    <property type="entry name" value="EGL NINE HOMOLOG-RELATED"/>
    <property type="match status" value="1"/>
</dbReference>
<proteinExistence type="predicted"/>
<keyword evidence="9" id="KW-1185">Reference proteome</keyword>
<name>A0A1I3G260_9PSED</name>
<dbReference type="Gene3D" id="2.60.120.620">
    <property type="entry name" value="q2cbj1_9rhob like domain"/>
    <property type="match status" value="1"/>
</dbReference>
<dbReference type="OrthoDB" id="9783171at2"/>
<feature type="domain" description="Fe2OG dioxygenase" evidence="7">
    <location>
        <begin position="107"/>
        <end position="204"/>
    </location>
</feature>
<keyword evidence="3" id="KW-0847">Vitamin C</keyword>
<keyword evidence="6" id="KW-0408">Iron</keyword>
<dbReference type="EMBL" id="FOQL01000001">
    <property type="protein sequence ID" value="SFI17578.1"/>
    <property type="molecule type" value="Genomic_DNA"/>
</dbReference>
<evidence type="ECO:0000256" key="1">
    <source>
        <dbReference type="ARBA" id="ARBA00001961"/>
    </source>
</evidence>